<gene>
    <name evidence="1" type="ORF">E2C01_078064</name>
</gene>
<protein>
    <submittedName>
        <fullName evidence="1">Uncharacterized protein</fullName>
    </submittedName>
</protein>
<comment type="caution">
    <text evidence="1">The sequence shown here is derived from an EMBL/GenBank/DDBJ whole genome shotgun (WGS) entry which is preliminary data.</text>
</comment>
<sequence>MLGDSTCSSPPGYRAFLNTPFPYQGHHGGTAILDHQDIPVVALQLNSPLQVVAVKVFMGRSYTVCSLYLPPRRFRQFLGCPKRPVPWWSAACTKAVQEKRAAFSGLRRHRGDPQCLEAFRRCRARDHRVLKEAKRAS</sequence>
<organism evidence="1 2">
    <name type="scientific">Portunus trituberculatus</name>
    <name type="common">Swimming crab</name>
    <name type="synonym">Neptunus trituberculatus</name>
    <dbReference type="NCBI Taxonomy" id="210409"/>
    <lineage>
        <taxon>Eukaryota</taxon>
        <taxon>Metazoa</taxon>
        <taxon>Ecdysozoa</taxon>
        <taxon>Arthropoda</taxon>
        <taxon>Crustacea</taxon>
        <taxon>Multicrustacea</taxon>
        <taxon>Malacostraca</taxon>
        <taxon>Eumalacostraca</taxon>
        <taxon>Eucarida</taxon>
        <taxon>Decapoda</taxon>
        <taxon>Pleocyemata</taxon>
        <taxon>Brachyura</taxon>
        <taxon>Eubrachyura</taxon>
        <taxon>Portunoidea</taxon>
        <taxon>Portunidae</taxon>
        <taxon>Portuninae</taxon>
        <taxon>Portunus</taxon>
    </lineage>
</organism>
<reference evidence="1 2" key="1">
    <citation type="submission" date="2019-05" db="EMBL/GenBank/DDBJ databases">
        <title>Another draft genome of Portunus trituberculatus and its Hox gene families provides insights of decapod evolution.</title>
        <authorList>
            <person name="Jeong J.-H."/>
            <person name="Song I."/>
            <person name="Kim S."/>
            <person name="Choi T."/>
            <person name="Kim D."/>
            <person name="Ryu S."/>
            <person name="Kim W."/>
        </authorList>
    </citation>
    <scope>NUCLEOTIDE SEQUENCE [LARGE SCALE GENOMIC DNA]</scope>
    <source>
        <tissue evidence="1">Muscle</tissue>
    </source>
</reference>
<evidence type="ECO:0000313" key="1">
    <source>
        <dbReference type="EMBL" id="MPC83355.1"/>
    </source>
</evidence>
<name>A0A5B7ILW4_PORTR</name>
<proteinExistence type="predicted"/>
<accession>A0A5B7ILW4</accession>
<evidence type="ECO:0000313" key="2">
    <source>
        <dbReference type="Proteomes" id="UP000324222"/>
    </source>
</evidence>
<dbReference type="AlphaFoldDB" id="A0A5B7ILW4"/>
<dbReference type="EMBL" id="VSRR010062293">
    <property type="protein sequence ID" value="MPC83355.1"/>
    <property type="molecule type" value="Genomic_DNA"/>
</dbReference>
<keyword evidence="2" id="KW-1185">Reference proteome</keyword>
<dbReference type="Proteomes" id="UP000324222">
    <property type="component" value="Unassembled WGS sequence"/>
</dbReference>